<dbReference type="Pfam" id="PF01381">
    <property type="entry name" value="HTH_3"/>
    <property type="match status" value="1"/>
</dbReference>
<name>A0A2B6QUW9_9BACI</name>
<dbReference type="InterPro" id="IPR010982">
    <property type="entry name" value="Lambda_DNA-bd_dom_sf"/>
</dbReference>
<dbReference type="AlphaFoldDB" id="A0A2B6QUW9"/>
<dbReference type="SUPFAM" id="SSF47413">
    <property type="entry name" value="lambda repressor-like DNA-binding domains"/>
    <property type="match status" value="1"/>
</dbReference>
<organism evidence="1 2">
    <name type="scientific">Bacillus pseudomycoides</name>
    <dbReference type="NCBI Taxonomy" id="64104"/>
    <lineage>
        <taxon>Bacteria</taxon>
        <taxon>Bacillati</taxon>
        <taxon>Bacillota</taxon>
        <taxon>Bacilli</taxon>
        <taxon>Bacillales</taxon>
        <taxon>Bacillaceae</taxon>
        <taxon>Bacillus</taxon>
        <taxon>Bacillus cereus group</taxon>
    </lineage>
</organism>
<comment type="caution">
    <text evidence="1">The sequence shown here is derived from an EMBL/GenBank/DDBJ whole genome shotgun (WGS) entry which is preliminary data.</text>
</comment>
<dbReference type="SMART" id="SM00530">
    <property type="entry name" value="HTH_XRE"/>
    <property type="match status" value="1"/>
</dbReference>
<gene>
    <name evidence="1" type="ORF">CN613_23585</name>
</gene>
<dbReference type="Gene3D" id="1.10.260.40">
    <property type="entry name" value="lambda repressor-like DNA-binding domains"/>
    <property type="match status" value="1"/>
</dbReference>
<dbReference type="InterPro" id="IPR001387">
    <property type="entry name" value="Cro/C1-type_HTH"/>
</dbReference>
<proteinExistence type="predicted"/>
<evidence type="ECO:0000313" key="2">
    <source>
        <dbReference type="Proteomes" id="UP000219775"/>
    </source>
</evidence>
<dbReference type="PROSITE" id="PS50943">
    <property type="entry name" value="HTH_CROC1"/>
    <property type="match status" value="1"/>
</dbReference>
<reference evidence="1 2" key="1">
    <citation type="submission" date="2017-09" db="EMBL/GenBank/DDBJ databases">
        <title>Large-scale bioinformatics analysis of Bacillus genomes uncovers conserved roles of natural products in bacterial physiology.</title>
        <authorList>
            <consortium name="Agbiome Team Llc"/>
            <person name="Bleich R.M."/>
            <person name="Grubbs K.J."/>
            <person name="Santa Maria K.C."/>
            <person name="Allen S.E."/>
            <person name="Farag S."/>
            <person name="Shank E.A."/>
            <person name="Bowers A."/>
        </authorList>
    </citation>
    <scope>NUCLEOTIDE SEQUENCE [LARGE SCALE GENOMIC DNA]</scope>
    <source>
        <strain evidence="1 2">AFS009893</strain>
    </source>
</reference>
<protein>
    <submittedName>
        <fullName evidence="1">Transcriptional regulator</fullName>
    </submittedName>
</protein>
<evidence type="ECO:0000313" key="1">
    <source>
        <dbReference type="EMBL" id="PEM66139.1"/>
    </source>
</evidence>
<dbReference type="EMBL" id="NUDP01000099">
    <property type="protein sequence ID" value="PEM66139.1"/>
    <property type="molecule type" value="Genomic_DNA"/>
</dbReference>
<accession>A0A2B6QUW9</accession>
<dbReference type="Proteomes" id="UP000219775">
    <property type="component" value="Unassembled WGS sequence"/>
</dbReference>
<dbReference type="CDD" id="cd00093">
    <property type="entry name" value="HTH_XRE"/>
    <property type="match status" value="1"/>
</dbReference>
<dbReference type="GO" id="GO:0003677">
    <property type="term" value="F:DNA binding"/>
    <property type="evidence" value="ECO:0007669"/>
    <property type="project" value="InterPro"/>
</dbReference>
<dbReference type="RefSeq" id="WP_097969956.1">
    <property type="nucleotide sequence ID" value="NZ_NUBH01000049.1"/>
</dbReference>
<sequence length="81" mass="8970">MFQITLKAARVNAGLKQDEAAVLLDVSGKTLRNYEQGITAIPGHVLQKASSVYKIPSDYIRLPIINDGKYDDDFFLNVTTV</sequence>